<protein>
    <submittedName>
        <fullName evidence="2">Uncharacterized protein</fullName>
    </submittedName>
</protein>
<accession>A0AAW2SQ08</accession>
<proteinExistence type="predicted"/>
<comment type="caution">
    <text evidence="2">The sequence shown here is derived from an EMBL/GenBank/DDBJ whole genome shotgun (WGS) entry which is preliminary data.</text>
</comment>
<gene>
    <name evidence="2" type="ORF">Slati_4417100</name>
</gene>
<sequence>MMTARGVWAVHSFPTCPLLGNCPTKGGYLKRALAIFPLLSPWTTLHLLSSPLHLLDPESSHQVCDFPRLFSFSRVSFFTSSSSLVFAMSSTDESMHYVGESWSDDPSEATSRRSGSPLPSYVAGRRWSLRQAARHLLDESSEEEENVGEEEGSSPGEMEPPSREERVFSGNRGSRPEGSAWVACSLRQLDIYQLVEEFSIPPEFVVSLPPPDSHLSSPYSGYMSFFVSQLRAGLRFPILHFFFRDVSRDLKVPLNQLVPNSFGF</sequence>
<organism evidence="2">
    <name type="scientific">Sesamum latifolium</name>
    <dbReference type="NCBI Taxonomy" id="2727402"/>
    <lineage>
        <taxon>Eukaryota</taxon>
        <taxon>Viridiplantae</taxon>
        <taxon>Streptophyta</taxon>
        <taxon>Embryophyta</taxon>
        <taxon>Tracheophyta</taxon>
        <taxon>Spermatophyta</taxon>
        <taxon>Magnoliopsida</taxon>
        <taxon>eudicotyledons</taxon>
        <taxon>Gunneridae</taxon>
        <taxon>Pentapetalae</taxon>
        <taxon>asterids</taxon>
        <taxon>lamiids</taxon>
        <taxon>Lamiales</taxon>
        <taxon>Pedaliaceae</taxon>
        <taxon>Sesamum</taxon>
    </lineage>
</organism>
<reference evidence="2" key="2">
    <citation type="journal article" date="2024" name="Plant">
        <title>Genomic evolution and insights into agronomic trait innovations of Sesamum species.</title>
        <authorList>
            <person name="Miao H."/>
            <person name="Wang L."/>
            <person name="Qu L."/>
            <person name="Liu H."/>
            <person name="Sun Y."/>
            <person name="Le M."/>
            <person name="Wang Q."/>
            <person name="Wei S."/>
            <person name="Zheng Y."/>
            <person name="Lin W."/>
            <person name="Duan Y."/>
            <person name="Cao H."/>
            <person name="Xiong S."/>
            <person name="Wang X."/>
            <person name="Wei L."/>
            <person name="Li C."/>
            <person name="Ma Q."/>
            <person name="Ju M."/>
            <person name="Zhao R."/>
            <person name="Li G."/>
            <person name="Mu C."/>
            <person name="Tian Q."/>
            <person name="Mei H."/>
            <person name="Zhang T."/>
            <person name="Gao T."/>
            <person name="Zhang H."/>
        </authorList>
    </citation>
    <scope>NUCLEOTIDE SEQUENCE</scope>
    <source>
        <strain evidence="2">KEN1</strain>
    </source>
</reference>
<dbReference type="AlphaFoldDB" id="A0AAW2SQ08"/>
<evidence type="ECO:0000313" key="2">
    <source>
        <dbReference type="EMBL" id="KAL0394509.1"/>
    </source>
</evidence>
<feature type="region of interest" description="Disordered" evidence="1">
    <location>
        <begin position="97"/>
        <end position="120"/>
    </location>
</feature>
<name>A0AAW2SQ08_9LAMI</name>
<feature type="region of interest" description="Disordered" evidence="1">
    <location>
        <begin position="137"/>
        <end position="177"/>
    </location>
</feature>
<feature type="compositionally biased region" description="Acidic residues" evidence="1">
    <location>
        <begin position="139"/>
        <end position="152"/>
    </location>
</feature>
<evidence type="ECO:0000256" key="1">
    <source>
        <dbReference type="SAM" id="MobiDB-lite"/>
    </source>
</evidence>
<reference evidence="2" key="1">
    <citation type="submission" date="2020-06" db="EMBL/GenBank/DDBJ databases">
        <authorList>
            <person name="Li T."/>
            <person name="Hu X."/>
            <person name="Zhang T."/>
            <person name="Song X."/>
            <person name="Zhang H."/>
            <person name="Dai N."/>
            <person name="Sheng W."/>
            <person name="Hou X."/>
            <person name="Wei L."/>
        </authorList>
    </citation>
    <scope>NUCLEOTIDE SEQUENCE</scope>
    <source>
        <strain evidence="2">KEN1</strain>
        <tissue evidence="2">Leaf</tissue>
    </source>
</reference>
<dbReference type="EMBL" id="JACGWN010000016">
    <property type="protein sequence ID" value="KAL0394509.1"/>
    <property type="molecule type" value="Genomic_DNA"/>
</dbReference>